<dbReference type="PANTHER" id="PTHR34414:SF1">
    <property type="entry name" value="SUBTILISIN-LIKE SERINE PROTEASE"/>
    <property type="match status" value="1"/>
</dbReference>
<sequence>MSTNSSSNINPLHRQRVKGREIIVTEEPRLHLVWFHDRIYIKPLPKYLLSHRFWEIYLVNQSTCLGDRQDAIRKAALGYLRSYRYLIRHESDFTIAKQDQLRLIPHDVGWAAFCQFISASDQIKDVDFHFEQIHVQYGDYFARFYGPILFIFAIVSTILDSMQVELAVDQNDSADWISLWPVFRYFSAIVLIGAVLVSFCFIVLWLWLFLDEWIYTTRFRRQKKRSFSTANCKQKIS</sequence>
<feature type="transmembrane region" description="Helical" evidence="1">
    <location>
        <begin position="140"/>
        <end position="159"/>
    </location>
</feature>
<evidence type="ECO:0000313" key="3">
    <source>
        <dbReference type="Proteomes" id="UP000824998"/>
    </source>
</evidence>
<evidence type="ECO:0000256" key="1">
    <source>
        <dbReference type="SAM" id="Phobius"/>
    </source>
</evidence>
<dbReference type="OrthoDB" id="5086500at2759"/>
<name>A0A9P7Y830_9HELO</name>
<organism evidence="2 3">
    <name type="scientific">Amylocarpus encephaloides</name>
    <dbReference type="NCBI Taxonomy" id="45428"/>
    <lineage>
        <taxon>Eukaryota</taxon>
        <taxon>Fungi</taxon>
        <taxon>Dikarya</taxon>
        <taxon>Ascomycota</taxon>
        <taxon>Pezizomycotina</taxon>
        <taxon>Leotiomycetes</taxon>
        <taxon>Helotiales</taxon>
        <taxon>Helotiales incertae sedis</taxon>
        <taxon>Amylocarpus</taxon>
    </lineage>
</organism>
<keyword evidence="3" id="KW-1185">Reference proteome</keyword>
<dbReference type="EMBL" id="MU251850">
    <property type="protein sequence ID" value="KAG9228859.1"/>
    <property type="molecule type" value="Genomic_DNA"/>
</dbReference>
<keyword evidence="1" id="KW-0472">Membrane</keyword>
<feature type="transmembrane region" description="Helical" evidence="1">
    <location>
        <begin position="185"/>
        <end position="210"/>
    </location>
</feature>
<protein>
    <submittedName>
        <fullName evidence="2">Uncharacterized protein</fullName>
    </submittedName>
</protein>
<evidence type="ECO:0000313" key="2">
    <source>
        <dbReference type="EMBL" id="KAG9228859.1"/>
    </source>
</evidence>
<proteinExistence type="predicted"/>
<comment type="caution">
    <text evidence="2">The sequence shown here is derived from an EMBL/GenBank/DDBJ whole genome shotgun (WGS) entry which is preliminary data.</text>
</comment>
<keyword evidence="1" id="KW-1133">Transmembrane helix</keyword>
<keyword evidence="1" id="KW-0812">Transmembrane</keyword>
<dbReference type="Proteomes" id="UP000824998">
    <property type="component" value="Unassembled WGS sequence"/>
</dbReference>
<dbReference type="PANTHER" id="PTHR34414">
    <property type="entry name" value="HET DOMAIN-CONTAINING PROTEIN-RELATED"/>
    <property type="match status" value="1"/>
</dbReference>
<gene>
    <name evidence="2" type="ORF">BJ875DRAFT_508267</name>
</gene>
<dbReference type="Pfam" id="PF20246">
    <property type="entry name" value="DUF6601"/>
    <property type="match status" value="2"/>
</dbReference>
<accession>A0A9P7Y830</accession>
<dbReference type="InterPro" id="IPR046536">
    <property type="entry name" value="DUF6601"/>
</dbReference>
<reference evidence="2" key="1">
    <citation type="journal article" date="2021" name="IMA Fungus">
        <title>Genomic characterization of three marine fungi, including Emericellopsis atlantica sp. nov. with signatures of a generalist lifestyle and marine biomass degradation.</title>
        <authorList>
            <person name="Hagestad O.C."/>
            <person name="Hou L."/>
            <person name="Andersen J.H."/>
            <person name="Hansen E.H."/>
            <person name="Altermark B."/>
            <person name="Li C."/>
            <person name="Kuhnert E."/>
            <person name="Cox R.J."/>
            <person name="Crous P.W."/>
            <person name="Spatafora J.W."/>
            <person name="Lail K."/>
            <person name="Amirebrahimi M."/>
            <person name="Lipzen A."/>
            <person name="Pangilinan J."/>
            <person name="Andreopoulos W."/>
            <person name="Hayes R.D."/>
            <person name="Ng V."/>
            <person name="Grigoriev I.V."/>
            <person name="Jackson S.A."/>
            <person name="Sutton T.D.S."/>
            <person name="Dobson A.D.W."/>
            <person name="Rama T."/>
        </authorList>
    </citation>
    <scope>NUCLEOTIDE SEQUENCE</scope>
    <source>
        <strain evidence="2">TRa018bII</strain>
    </source>
</reference>
<dbReference type="AlphaFoldDB" id="A0A9P7Y830"/>